<keyword evidence="3" id="KW-1185">Reference proteome</keyword>
<protein>
    <submittedName>
        <fullName evidence="2">Uncharacterized protein</fullName>
    </submittedName>
</protein>
<reference evidence="2" key="2">
    <citation type="submission" date="2020-09" db="EMBL/GenBank/DDBJ databases">
        <authorList>
            <person name="Sun Q."/>
            <person name="Ohkuma M."/>
        </authorList>
    </citation>
    <scope>NUCLEOTIDE SEQUENCE</scope>
    <source>
        <strain evidence="2">JCM 4815</strain>
    </source>
</reference>
<keyword evidence="1" id="KW-0472">Membrane</keyword>
<reference evidence="2" key="1">
    <citation type="journal article" date="2014" name="Int. J. Syst. Evol. Microbiol.">
        <title>Complete genome sequence of Corynebacterium casei LMG S-19264T (=DSM 44701T), isolated from a smear-ripened cheese.</title>
        <authorList>
            <consortium name="US DOE Joint Genome Institute (JGI-PGF)"/>
            <person name="Walter F."/>
            <person name="Albersmeier A."/>
            <person name="Kalinowski J."/>
            <person name="Ruckert C."/>
        </authorList>
    </citation>
    <scope>NUCLEOTIDE SEQUENCE</scope>
    <source>
        <strain evidence="2">JCM 4815</strain>
    </source>
</reference>
<organism evidence="2 3">
    <name type="scientific">Streptomyces poonensis</name>
    <dbReference type="NCBI Taxonomy" id="68255"/>
    <lineage>
        <taxon>Bacteria</taxon>
        <taxon>Bacillati</taxon>
        <taxon>Actinomycetota</taxon>
        <taxon>Actinomycetes</taxon>
        <taxon>Kitasatosporales</taxon>
        <taxon>Streptomycetaceae</taxon>
        <taxon>Streptomyces</taxon>
    </lineage>
</organism>
<keyword evidence="1" id="KW-0812">Transmembrane</keyword>
<feature type="transmembrane region" description="Helical" evidence="1">
    <location>
        <begin position="6"/>
        <end position="25"/>
    </location>
</feature>
<keyword evidence="1" id="KW-1133">Transmembrane helix</keyword>
<evidence type="ECO:0000256" key="1">
    <source>
        <dbReference type="SAM" id="Phobius"/>
    </source>
</evidence>
<proteinExistence type="predicted"/>
<dbReference type="Proteomes" id="UP000622166">
    <property type="component" value="Unassembled WGS sequence"/>
</dbReference>
<feature type="transmembrane region" description="Helical" evidence="1">
    <location>
        <begin position="92"/>
        <end position="114"/>
    </location>
</feature>
<accession>A0A918PWQ8</accession>
<name>A0A918PWQ8_9ACTN</name>
<gene>
    <name evidence="2" type="ORF">GCM10010365_52130</name>
</gene>
<dbReference type="AlphaFoldDB" id="A0A918PWQ8"/>
<dbReference type="RefSeq" id="WP_189863113.1">
    <property type="nucleotide sequence ID" value="NZ_BMVW01000012.1"/>
</dbReference>
<evidence type="ECO:0000313" key="3">
    <source>
        <dbReference type="Proteomes" id="UP000622166"/>
    </source>
</evidence>
<comment type="caution">
    <text evidence="2">The sequence shown here is derived from an EMBL/GenBank/DDBJ whole genome shotgun (WGS) entry which is preliminary data.</text>
</comment>
<dbReference type="EMBL" id="BMVW01000012">
    <property type="protein sequence ID" value="GGZ25455.1"/>
    <property type="molecule type" value="Genomic_DNA"/>
</dbReference>
<evidence type="ECO:0000313" key="2">
    <source>
        <dbReference type="EMBL" id="GGZ25455.1"/>
    </source>
</evidence>
<sequence length="240" mass="27093">MNTLSVTLVSVLTSGVISMGLVWLTSRQQRLDIKRTQRETHNGSYLNPLRWHTAEVHHRLSLYATAIDRHGCYRPAQVLTKPQDIDDKNADWFAGTGVALISSIWMTACLFAQMTRTRHDIPFLRLSAKDDTKLAALILKVHVAFAACDIYYATQTSLGTDVILEPDGRVRSYREFCELLSQPDRRVWADPLIWFHLTIANGERRSNLQRVLGALQELSGFLDDSLAGGASLRARWDAEL</sequence>